<protein>
    <submittedName>
        <fullName evidence="1">Uncharacterized protein</fullName>
    </submittedName>
</protein>
<proteinExistence type="predicted"/>
<dbReference type="GeneID" id="45543544"/>
<dbReference type="RefSeq" id="WP_025261092.1">
    <property type="nucleotide sequence ID" value="NZ_BLWA01000002.1"/>
</dbReference>
<organism evidence="1 2">
    <name type="scientific">Pseudomonas cichorii</name>
    <dbReference type="NCBI Taxonomy" id="36746"/>
    <lineage>
        <taxon>Bacteria</taxon>
        <taxon>Pseudomonadati</taxon>
        <taxon>Pseudomonadota</taxon>
        <taxon>Gammaproteobacteria</taxon>
        <taxon>Pseudomonadales</taxon>
        <taxon>Pseudomonadaceae</taxon>
        <taxon>Pseudomonas</taxon>
    </lineage>
</organism>
<reference evidence="1 2" key="1">
    <citation type="submission" date="2020-05" db="EMBL/GenBank/DDBJ databases">
        <title>Genetic diversity of Pseudomonas cichorii.</title>
        <authorList>
            <person name="Tani S."/>
            <person name="Yagi H."/>
            <person name="Hashimoto S."/>
            <person name="Iiyama K."/>
            <person name="Furuya N."/>
        </authorList>
    </citation>
    <scope>NUCLEOTIDE SEQUENCE [LARGE SCALE GENOMIC DNA]</scope>
    <source>
        <strain evidence="1 2">LMG 2162</strain>
    </source>
</reference>
<name>A0ABQ1DIX9_PSECI</name>
<evidence type="ECO:0000313" key="2">
    <source>
        <dbReference type="Proteomes" id="UP000614982"/>
    </source>
</evidence>
<gene>
    <name evidence="1" type="ORF">PSCICP_07790</name>
</gene>
<keyword evidence="2" id="KW-1185">Reference proteome</keyword>
<dbReference type="EMBL" id="BLWA01000002">
    <property type="protein sequence ID" value="GFM90807.1"/>
    <property type="molecule type" value="Genomic_DNA"/>
</dbReference>
<comment type="caution">
    <text evidence="1">The sequence shown here is derived from an EMBL/GenBank/DDBJ whole genome shotgun (WGS) entry which is preliminary data.</text>
</comment>
<sequence length="139" mass="14860">MQSSVYVPGVSGYKVKFGKDFVEFHCGPQGPVRIGDLDKALSPKTEPQTPAPSLFIVVGGVTLIRDAEVECDMGSKSELVQGWSVKTALLNGRHIVCGIGPQGHASADQVATDAESVADVVRKILREELRPGGLLYRRA</sequence>
<accession>A0ABQ1DIX9</accession>
<evidence type="ECO:0000313" key="1">
    <source>
        <dbReference type="EMBL" id="GFM90807.1"/>
    </source>
</evidence>
<dbReference type="Proteomes" id="UP000614982">
    <property type="component" value="Unassembled WGS sequence"/>
</dbReference>